<gene>
    <name evidence="1" type="ORF">FHY64_16005</name>
</gene>
<dbReference type="Proteomes" id="UP000314011">
    <property type="component" value="Unassembled WGS sequence"/>
</dbReference>
<dbReference type="OrthoDB" id="7659348at2"/>
<dbReference type="AlphaFoldDB" id="A0A5C5GAC7"/>
<protein>
    <submittedName>
        <fullName evidence="1">Uncharacterized protein</fullName>
    </submittedName>
</protein>
<dbReference type="RefSeq" id="WP_140196561.1">
    <property type="nucleotide sequence ID" value="NZ_CP065915.1"/>
</dbReference>
<proteinExistence type="predicted"/>
<name>A0A5C5GAC7_9RHOB</name>
<sequence>MGNKWILDVLADLKAFADANDMHRLAQQLETTSTVAAAELITAARLEAPFAVYGDGSKSRIRFGKAAES</sequence>
<evidence type="ECO:0000313" key="2">
    <source>
        <dbReference type="Proteomes" id="UP000314011"/>
    </source>
</evidence>
<keyword evidence="2" id="KW-1185">Reference proteome</keyword>
<accession>A0A5C5GAC7</accession>
<reference evidence="1 2" key="1">
    <citation type="submission" date="2019-06" db="EMBL/GenBank/DDBJ databases">
        <title>Genome of new Rhodobacteraceae sp. SM1903.</title>
        <authorList>
            <person name="Ren X."/>
        </authorList>
    </citation>
    <scope>NUCLEOTIDE SEQUENCE [LARGE SCALE GENOMIC DNA]</scope>
    <source>
        <strain evidence="1 2">SM1903</strain>
    </source>
</reference>
<organism evidence="1 2">
    <name type="scientific">Pelagovum pacificum</name>
    <dbReference type="NCBI Taxonomy" id="2588711"/>
    <lineage>
        <taxon>Bacteria</taxon>
        <taxon>Pseudomonadati</taxon>
        <taxon>Pseudomonadota</taxon>
        <taxon>Alphaproteobacteria</taxon>
        <taxon>Rhodobacterales</taxon>
        <taxon>Paracoccaceae</taxon>
        <taxon>Pelagovum</taxon>
    </lineage>
</organism>
<comment type="caution">
    <text evidence="1">The sequence shown here is derived from an EMBL/GenBank/DDBJ whole genome shotgun (WGS) entry which is preliminary data.</text>
</comment>
<evidence type="ECO:0000313" key="1">
    <source>
        <dbReference type="EMBL" id="TNY31513.1"/>
    </source>
</evidence>
<dbReference type="EMBL" id="VFFF01000002">
    <property type="protein sequence ID" value="TNY31513.1"/>
    <property type="molecule type" value="Genomic_DNA"/>
</dbReference>